<protein>
    <submittedName>
        <fullName evidence="7">NlpC/P60 family protein</fullName>
    </submittedName>
</protein>
<comment type="caution">
    <text evidence="7">The sequence shown here is derived from an EMBL/GenBank/DDBJ whole genome shotgun (WGS) entry which is preliminary data.</text>
</comment>
<dbReference type="InterPro" id="IPR051202">
    <property type="entry name" value="Peptidase_C40"/>
</dbReference>
<dbReference type="GO" id="GO:0006508">
    <property type="term" value="P:proteolysis"/>
    <property type="evidence" value="ECO:0007669"/>
    <property type="project" value="UniProtKB-KW"/>
</dbReference>
<dbReference type="NCBIfam" id="NF045974">
    <property type="entry name" value="conju_CD1108"/>
    <property type="match status" value="1"/>
</dbReference>
<evidence type="ECO:0000259" key="6">
    <source>
        <dbReference type="PROSITE" id="PS51935"/>
    </source>
</evidence>
<dbReference type="GO" id="GO:0008234">
    <property type="term" value="F:cysteine-type peptidase activity"/>
    <property type="evidence" value="ECO:0007669"/>
    <property type="project" value="UniProtKB-KW"/>
</dbReference>
<proteinExistence type="inferred from homology"/>
<keyword evidence="4" id="KW-0788">Thiol protease</keyword>
<evidence type="ECO:0000313" key="8">
    <source>
        <dbReference type="Proteomes" id="UP000260812"/>
    </source>
</evidence>
<evidence type="ECO:0000256" key="1">
    <source>
        <dbReference type="ARBA" id="ARBA00007074"/>
    </source>
</evidence>
<name>A0A3E3I4A3_9FIRM</name>
<dbReference type="RefSeq" id="WP_117544759.1">
    <property type="nucleotide sequence ID" value="NZ_QVLV01000008.1"/>
</dbReference>
<organism evidence="7 8">
    <name type="scientific">Eisenbergiella massiliensis</name>
    <dbReference type="NCBI Taxonomy" id="1720294"/>
    <lineage>
        <taxon>Bacteria</taxon>
        <taxon>Bacillati</taxon>
        <taxon>Bacillota</taxon>
        <taxon>Clostridia</taxon>
        <taxon>Lachnospirales</taxon>
        <taxon>Lachnospiraceae</taxon>
        <taxon>Eisenbergiella</taxon>
    </lineage>
</organism>
<dbReference type="PROSITE" id="PS51935">
    <property type="entry name" value="NLPC_P60"/>
    <property type="match status" value="1"/>
</dbReference>
<sequence>MGKSKARPTSGHRVQKSGYKAKLHQESERARPSERLRQEGKKRSAQGQTRAEQSAVKAEKAKLRMGKTQEKLAAQAPPKPPGPVHRAAGAAGWSLHGFVHGKIYEVEHENVGTEGAHHSELVGEAVGRKTARTVRQAIRDHPAKAAARAERRYVKATAEHRFQVELEKHPELGKNAIARFAQKQRQKRQYAKQAREAAKQGAKAAEKTAVSAEKLAEKAVGFVKRHPGSVVIALCCVLLLFTVQSCASSLVTIGNGIIGGIGASTYPAQDGDMLGAEAAYCALEAELQNYLDTYTSTHDYDEYHFDLDAIEHDPYVLISMLCAFHEGEWTLAEVRGTLQNIFDRQYILTENVEVEVRYRPETRTGPDGPYTVWVPYNYYICTVTLKSEDLSHLPVYMMGGDQLSRYSLYMSSLGNRPDLFPGSGYVDKYITNPPQPYDVPEEYLSDERFAAMLTEAEKYLGYPYVWGGSSPATSFDCSGFVSWVIGHSGWDVGHMGAQALYNYCTPVSSPRPGDLVFFRYTYDAPNPDGVTHCGIYVGDGMMLHCGDPIQYTSLNTSYWQSHFYAWGRLP</sequence>
<evidence type="ECO:0000256" key="5">
    <source>
        <dbReference type="SAM" id="MobiDB-lite"/>
    </source>
</evidence>
<dbReference type="InterPro" id="IPR000064">
    <property type="entry name" value="NLP_P60_dom"/>
</dbReference>
<keyword evidence="3" id="KW-0378">Hydrolase</keyword>
<dbReference type="Proteomes" id="UP000260812">
    <property type="component" value="Unassembled WGS sequence"/>
</dbReference>
<dbReference type="EMBL" id="QVLV01000008">
    <property type="protein sequence ID" value="RGE59895.1"/>
    <property type="molecule type" value="Genomic_DNA"/>
</dbReference>
<dbReference type="AlphaFoldDB" id="A0A3E3I4A3"/>
<dbReference type="Gene3D" id="3.90.1720.10">
    <property type="entry name" value="endopeptidase domain like (from Nostoc punctiforme)"/>
    <property type="match status" value="1"/>
</dbReference>
<reference evidence="7" key="1">
    <citation type="submission" date="2018-08" db="EMBL/GenBank/DDBJ databases">
        <title>A genome reference for cultivated species of the human gut microbiota.</title>
        <authorList>
            <person name="Zou Y."/>
            <person name="Xue W."/>
            <person name="Luo G."/>
        </authorList>
    </citation>
    <scope>NUCLEOTIDE SEQUENCE [LARGE SCALE GENOMIC DNA]</scope>
    <source>
        <strain evidence="7">TF05-5AC</strain>
    </source>
</reference>
<feature type="compositionally biased region" description="Basic and acidic residues" evidence="5">
    <location>
        <begin position="23"/>
        <end position="42"/>
    </location>
</feature>
<dbReference type="PANTHER" id="PTHR47053:SF5">
    <property type="entry name" value="BIFUNCTIONAL MURAMIDASE_DL-ENDOPEPTIDASE CWLT"/>
    <property type="match status" value="1"/>
</dbReference>
<feature type="region of interest" description="Disordered" evidence="5">
    <location>
        <begin position="1"/>
        <end position="86"/>
    </location>
</feature>
<dbReference type="Pfam" id="PF00877">
    <property type="entry name" value="NLPC_P60"/>
    <property type="match status" value="1"/>
</dbReference>
<dbReference type="PANTHER" id="PTHR47053">
    <property type="entry name" value="MUREIN DD-ENDOPEPTIDASE MEPH-RELATED"/>
    <property type="match status" value="1"/>
</dbReference>
<evidence type="ECO:0000313" key="7">
    <source>
        <dbReference type="EMBL" id="RGE59895.1"/>
    </source>
</evidence>
<evidence type="ECO:0000256" key="2">
    <source>
        <dbReference type="ARBA" id="ARBA00022670"/>
    </source>
</evidence>
<comment type="similarity">
    <text evidence="1">Belongs to the peptidase C40 family.</text>
</comment>
<feature type="compositionally biased region" description="Basic and acidic residues" evidence="5">
    <location>
        <begin position="57"/>
        <end position="70"/>
    </location>
</feature>
<keyword evidence="8" id="KW-1185">Reference proteome</keyword>
<keyword evidence="2" id="KW-0645">Protease</keyword>
<feature type="domain" description="NlpC/P60" evidence="6">
    <location>
        <begin position="446"/>
        <end position="570"/>
    </location>
</feature>
<gene>
    <name evidence="7" type="ORF">DXC51_14030</name>
</gene>
<dbReference type="GeneID" id="97987952"/>
<dbReference type="InterPro" id="IPR038765">
    <property type="entry name" value="Papain-like_cys_pep_sf"/>
</dbReference>
<accession>A0A3E3I4A3</accession>
<evidence type="ECO:0000256" key="4">
    <source>
        <dbReference type="ARBA" id="ARBA00022807"/>
    </source>
</evidence>
<dbReference type="SUPFAM" id="SSF54001">
    <property type="entry name" value="Cysteine proteinases"/>
    <property type="match status" value="1"/>
</dbReference>
<feature type="compositionally biased region" description="Basic residues" evidence="5">
    <location>
        <begin position="13"/>
        <end position="22"/>
    </location>
</feature>
<evidence type="ECO:0000256" key="3">
    <source>
        <dbReference type="ARBA" id="ARBA00022801"/>
    </source>
</evidence>